<protein>
    <submittedName>
        <fullName evidence="1">Uncharacterized protein</fullName>
    </submittedName>
</protein>
<reference evidence="1" key="1">
    <citation type="submission" date="2018-06" db="EMBL/GenBank/DDBJ databases">
        <authorList>
            <person name="Zhirakovskaya E."/>
        </authorList>
    </citation>
    <scope>NUCLEOTIDE SEQUENCE</scope>
</reference>
<organism evidence="1">
    <name type="scientific">hydrothermal vent metagenome</name>
    <dbReference type="NCBI Taxonomy" id="652676"/>
    <lineage>
        <taxon>unclassified sequences</taxon>
        <taxon>metagenomes</taxon>
        <taxon>ecological metagenomes</taxon>
    </lineage>
</organism>
<name>A0A3B0XEY0_9ZZZZ</name>
<gene>
    <name evidence="1" type="ORF">MNBD_GAMMA09-899</name>
</gene>
<accession>A0A3B0XEY0</accession>
<sequence length="32" mass="3650">MGCENTDVDVFMKGADKNKKSEKTSIFHRGEF</sequence>
<dbReference type="EMBL" id="UOFI01000018">
    <property type="protein sequence ID" value="VAW61992.1"/>
    <property type="molecule type" value="Genomic_DNA"/>
</dbReference>
<evidence type="ECO:0000313" key="1">
    <source>
        <dbReference type="EMBL" id="VAW61992.1"/>
    </source>
</evidence>
<proteinExistence type="predicted"/>
<dbReference type="AlphaFoldDB" id="A0A3B0XEY0"/>